<dbReference type="Gene3D" id="3.40.50.1580">
    <property type="entry name" value="Nucleoside phosphorylase domain"/>
    <property type="match status" value="1"/>
</dbReference>
<dbReference type="SUPFAM" id="SSF53167">
    <property type="entry name" value="Purine and uridine phosphorylases"/>
    <property type="match status" value="1"/>
</dbReference>
<feature type="domain" description="Nucleoside phosphorylase" evidence="1">
    <location>
        <begin position="4"/>
        <end position="208"/>
    </location>
</feature>
<proteinExistence type="predicted"/>
<dbReference type="GO" id="GO:0008930">
    <property type="term" value="F:methylthioadenosine nucleosidase activity"/>
    <property type="evidence" value="ECO:0007669"/>
    <property type="project" value="TreeGrafter"/>
</dbReference>
<dbReference type="GO" id="GO:0019284">
    <property type="term" value="P:L-methionine salvage from S-adenosylmethionine"/>
    <property type="evidence" value="ECO:0007669"/>
    <property type="project" value="TreeGrafter"/>
</dbReference>
<dbReference type="GO" id="GO:0005829">
    <property type="term" value="C:cytosol"/>
    <property type="evidence" value="ECO:0007669"/>
    <property type="project" value="TreeGrafter"/>
</dbReference>
<dbReference type="GO" id="GO:0008782">
    <property type="term" value="F:adenosylhomocysteine nucleosidase activity"/>
    <property type="evidence" value="ECO:0007669"/>
    <property type="project" value="TreeGrafter"/>
</dbReference>
<dbReference type="CDD" id="cd09008">
    <property type="entry name" value="MTAN"/>
    <property type="match status" value="1"/>
</dbReference>
<dbReference type="PANTHER" id="PTHR46832:SF1">
    <property type="entry name" value="5'-METHYLTHIOADENOSINE_S-ADENOSYLHOMOCYSTEINE NUCLEOSIDASE"/>
    <property type="match status" value="1"/>
</dbReference>
<comment type="caution">
    <text evidence="2">The sequence shown here is derived from an EMBL/GenBank/DDBJ whole genome shotgun (WGS) entry which is preliminary data.</text>
</comment>
<dbReference type="InterPro" id="IPR000845">
    <property type="entry name" value="Nucleoside_phosphorylase_d"/>
</dbReference>
<protein>
    <submittedName>
        <fullName evidence="2">5'-methylthioadenosine/S-adenosylhomocysteine nucleosidase</fullName>
    </submittedName>
</protein>
<sequence length="218" mass="23345">MLTVIIAMQKEADALLRRADILKEYDFYGKAAFRARAFGKEFDLIVCGVGKTNAAACTALAVGSLGATSLLNFGVAGGISDRTKIGKIFRIDRAVQYDFDLSEVNGTAIGTLDEYDSPYFTLKTGNSAFENAILATGDHFKDGTDELALLNGLGAEVRDMEGGAIAHVAQFTKIPLFMYKAISDEAGKESVSQYKANLEKALGNLSDAMEIIFGEIDG</sequence>
<evidence type="ECO:0000313" key="2">
    <source>
        <dbReference type="EMBL" id="HIY77819.1"/>
    </source>
</evidence>
<accession>A0A9D2CFF2</accession>
<dbReference type="EMBL" id="DXCO01000018">
    <property type="protein sequence ID" value="HIY77819.1"/>
    <property type="molecule type" value="Genomic_DNA"/>
</dbReference>
<dbReference type="InterPro" id="IPR035994">
    <property type="entry name" value="Nucleoside_phosphorylase_sf"/>
</dbReference>
<evidence type="ECO:0000313" key="3">
    <source>
        <dbReference type="Proteomes" id="UP000824135"/>
    </source>
</evidence>
<dbReference type="PANTHER" id="PTHR46832">
    <property type="entry name" value="5'-METHYLTHIOADENOSINE/S-ADENOSYLHOMOCYSTEINE NUCLEOSIDASE"/>
    <property type="match status" value="1"/>
</dbReference>
<dbReference type="Pfam" id="PF01048">
    <property type="entry name" value="PNP_UDP_1"/>
    <property type="match status" value="1"/>
</dbReference>
<dbReference type="AlphaFoldDB" id="A0A9D2CFF2"/>
<reference evidence="2" key="2">
    <citation type="submission" date="2021-04" db="EMBL/GenBank/DDBJ databases">
        <authorList>
            <person name="Gilroy R."/>
        </authorList>
    </citation>
    <scope>NUCLEOTIDE SEQUENCE</scope>
    <source>
        <strain evidence="2">CHK199-9574</strain>
    </source>
</reference>
<organism evidence="2 3">
    <name type="scientific">Candidatus Borkfalkia excrementavium</name>
    <dbReference type="NCBI Taxonomy" id="2838505"/>
    <lineage>
        <taxon>Bacteria</taxon>
        <taxon>Bacillati</taxon>
        <taxon>Bacillota</taxon>
        <taxon>Clostridia</taxon>
        <taxon>Christensenellales</taxon>
        <taxon>Christensenellaceae</taxon>
        <taxon>Candidatus Borkfalkia</taxon>
    </lineage>
</organism>
<evidence type="ECO:0000259" key="1">
    <source>
        <dbReference type="Pfam" id="PF01048"/>
    </source>
</evidence>
<dbReference type="GO" id="GO:0009116">
    <property type="term" value="P:nucleoside metabolic process"/>
    <property type="evidence" value="ECO:0007669"/>
    <property type="project" value="InterPro"/>
</dbReference>
<name>A0A9D2CFF2_9FIRM</name>
<dbReference type="Proteomes" id="UP000824135">
    <property type="component" value="Unassembled WGS sequence"/>
</dbReference>
<gene>
    <name evidence="2" type="ORF">H9728_02130</name>
</gene>
<reference evidence="2" key="1">
    <citation type="journal article" date="2021" name="PeerJ">
        <title>Extensive microbial diversity within the chicken gut microbiome revealed by metagenomics and culture.</title>
        <authorList>
            <person name="Gilroy R."/>
            <person name="Ravi A."/>
            <person name="Getino M."/>
            <person name="Pursley I."/>
            <person name="Horton D.L."/>
            <person name="Alikhan N.F."/>
            <person name="Baker D."/>
            <person name="Gharbi K."/>
            <person name="Hall N."/>
            <person name="Watson M."/>
            <person name="Adriaenssens E.M."/>
            <person name="Foster-Nyarko E."/>
            <person name="Jarju S."/>
            <person name="Secka A."/>
            <person name="Antonio M."/>
            <person name="Oren A."/>
            <person name="Chaudhuri R.R."/>
            <person name="La Ragione R."/>
            <person name="Hildebrand F."/>
            <person name="Pallen M.J."/>
        </authorList>
    </citation>
    <scope>NUCLEOTIDE SEQUENCE</scope>
    <source>
        <strain evidence="2">CHK199-9574</strain>
    </source>
</reference>